<feature type="domain" description="Mitochondrial transcription rescue factor 1 C-terminal" evidence="2">
    <location>
        <begin position="118"/>
        <end position="220"/>
    </location>
</feature>
<evidence type="ECO:0000259" key="2">
    <source>
        <dbReference type="Pfam" id="PF25818"/>
    </source>
</evidence>
<evidence type="ECO:0000313" key="4">
    <source>
        <dbReference type="Proteomes" id="UP000288216"/>
    </source>
</evidence>
<dbReference type="GO" id="GO:0005739">
    <property type="term" value="C:mitochondrion"/>
    <property type="evidence" value="ECO:0007669"/>
    <property type="project" value="TreeGrafter"/>
</dbReference>
<organism evidence="3 4">
    <name type="scientific">Scyliorhinus torazame</name>
    <name type="common">Cloudy catshark</name>
    <name type="synonym">Catulus torazame</name>
    <dbReference type="NCBI Taxonomy" id="75743"/>
    <lineage>
        <taxon>Eukaryota</taxon>
        <taxon>Metazoa</taxon>
        <taxon>Chordata</taxon>
        <taxon>Craniata</taxon>
        <taxon>Vertebrata</taxon>
        <taxon>Chondrichthyes</taxon>
        <taxon>Elasmobranchii</taxon>
        <taxon>Galeomorphii</taxon>
        <taxon>Galeoidea</taxon>
        <taxon>Carcharhiniformes</taxon>
        <taxon>Scyliorhinidae</taxon>
        <taxon>Scyliorhinus</taxon>
    </lineage>
</organism>
<accession>A0A401P6W8</accession>
<proteinExistence type="predicted"/>
<protein>
    <recommendedName>
        <fullName evidence="2">Mitochondrial transcription rescue factor 1 C-terminal domain-containing protein</fullName>
    </recommendedName>
</protein>
<dbReference type="PANTHER" id="PTHR13633">
    <property type="entry name" value="MITOCHONDRIAL TRANSCRIPTION RESCUE FACTOR 1"/>
    <property type="match status" value="1"/>
</dbReference>
<sequence length="225" mass="26248">MNSLISPARILKSLSTYRTFWRKWASPEPCGAWSVRASCGRVYLKLNTAEQRSKQLCEKPALQENNLLLFARHKSSKSSKKGKKRLLEEESDEEEDDSEKSDNEDISEEDDIQPKAYKDLEKVVPSFRFDLIMKAGLDMARNKVEDSFYSNKLRLNGEKLLKKSKMVKEGDVLDHLIGDDKEAQTVTIMRVIVRKVAEDMTYTDKYRVTLRRWKHLQLPREEVFK</sequence>
<keyword evidence="4" id="KW-1185">Reference proteome</keyword>
<feature type="compositionally biased region" description="Acidic residues" evidence="1">
    <location>
        <begin position="89"/>
        <end position="111"/>
    </location>
</feature>
<dbReference type="GO" id="GO:1903108">
    <property type="term" value="P:regulation of mitochondrial transcription"/>
    <property type="evidence" value="ECO:0007669"/>
    <property type="project" value="TreeGrafter"/>
</dbReference>
<gene>
    <name evidence="3" type="ORF">scyTo_0012326</name>
</gene>
<dbReference type="EMBL" id="BFAA01005928">
    <property type="protein sequence ID" value="GCB68843.1"/>
    <property type="molecule type" value="Genomic_DNA"/>
</dbReference>
<dbReference type="STRING" id="75743.A0A401P6W8"/>
<feature type="region of interest" description="Disordered" evidence="1">
    <location>
        <begin position="80"/>
        <end position="112"/>
    </location>
</feature>
<name>A0A401P6W8_SCYTO</name>
<dbReference type="Proteomes" id="UP000288216">
    <property type="component" value="Unassembled WGS sequence"/>
</dbReference>
<comment type="caution">
    <text evidence="3">The sequence shown here is derived from an EMBL/GenBank/DDBJ whole genome shotgun (WGS) entry which is preliminary data.</text>
</comment>
<dbReference type="OrthoDB" id="4150at2759"/>
<evidence type="ECO:0000256" key="1">
    <source>
        <dbReference type="SAM" id="MobiDB-lite"/>
    </source>
</evidence>
<dbReference type="Pfam" id="PF25818">
    <property type="entry name" value="MTRES1_C"/>
    <property type="match status" value="1"/>
</dbReference>
<dbReference type="InterPro" id="IPR057896">
    <property type="entry name" value="MTRES1_C"/>
</dbReference>
<dbReference type="GO" id="GO:0003723">
    <property type="term" value="F:RNA binding"/>
    <property type="evidence" value="ECO:0007669"/>
    <property type="project" value="TreeGrafter"/>
</dbReference>
<evidence type="ECO:0000313" key="3">
    <source>
        <dbReference type="EMBL" id="GCB68843.1"/>
    </source>
</evidence>
<reference evidence="3 4" key="1">
    <citation type="journal article" date="2018" name="Nat. Ecol. Evol.">
        <title>Shark genomes provide insights into elasmobranch evolution and the origin of vertebrates.</title>
        <authorList>
            <person name="Hara Y"/>
            <person name="Yamaguchi K"/>
            <person name="Onimaru K"/>
            <person name="Kadota M"/>
            <person name="Koyanagi M"/>
            <person name="Keeley SD"/>
            <person name="Tatsumi K"/>
            <person name="Tanaka K"/>
            <person name="Motone F"/>
            <person name="Kageyama Y"/>
            <person name="Nozu R"/>
            <person name="Adachi N"/>
            <person name="Nishimura O"/>
            <person name="Nakagawa R"/>
            <person name="Tanegashima C"/>
            <person name="Kiyatake I"/>
            <person name="Matsumoto R"/>
            <person name="Murakumo K"/>
            <person name="Nishida K"/>
            <person name="Terakita A"/>
            <person name="Kuratani S"/>
            <person name="Sato K"/>
            <person name="Hyodo S Kuraku.S."/>
        </authorList>
    </citation>
    <scope>NUCLEOTIDE SEQUENCE [LARGE SCALE GENOMIC DNA]</scope>
</reference>
<dbReference type="OMA" id="SLFCSCQ"/>
<dbReference type="AlphaFoldDB" id="A0A401P6W8"/>
<dbReference type="PANTHER" id="PTHR13633:SF3">
    <property type="entry name" value="MITOCHONDRIAL TRANSCRIPTION RESCUE FACTOR 1"/>
    <property type="match status" value="1"/>
</dbReference>